<feature type="transmembrane region" description="Helical" evidence="2">
    <location>
        <begin position="21"/>
        <end position="38"/>
    </location>
</feature>
<feature type="transmembrane region" description="Helical" evidence="2">
    <location>
        <begin position="316"/>
        <end position="334"/>
    </location>
</feature>
<accession>A0A6M0K091</accession>
<protein>
    <submittedName>
        <fullName evidence="4">Alpha/beta hydrolase</fullName>
    </submittedName>
</protein>
<proteinExistence type="predicted"/>
<gene>
    <name evidence="4" type="ORF">G3446_07500</name>
</gene>
<dbReference type="EMBL" id="JAAIJQ010000016">
    <property type="protein sequence ID" value="NEV61735.1"/>
    <property type="molecule type" value="Genomic_DNA"/>
</dbReference>
<dbReference type="SUPFAM" id="SSF53474">
    <property type="entry name" value="alpha/beta-Hydrolases"/>
    <property type="match status" value="1"/>
</dbReference>
<feature type="transmembrane region" description="Helical" evidence="2">
    <location>
        <begin position="278"/>
        <end position="295"/>
    </location>
</feature>
<dbReference type="Pfam" id="PF12146">
    <property type="entry name" value="Hydrolase_4"/>
    <property type="match status" value="1"/>
</dbReference>
<feature type="transmembrane region" description="Helical" evidence="2">
    <location>
        <begin position="503"/>
        <end position="524"/>
    </location>
</feature>
<dbReference type="Gene3D" id="3.40.50.1820">
    <property type="entry name" value="alpha/beta hydrolase"/>
    <property type="match status" value="1"/>
</dbReference>
<keyword evidence="2" id="KW-0812">Transmembrane</keyword>
<evidence type="ECO:0000313" key="5">
    <source>
        <dbReference type="Proteomes" id="UP000483379"/>
    </source>
</evidence>
<dbReference type="AlphaFoldDB" id="A0A6M0K091"/>
<dbReference type="GO" id="GO:0052689">
    <property type="term" value="F:carboxylic ester hydrolase activity"/>
    <property type="evidence" value="ECO:0007669"/>
    <property type="project" value="UniProtKB-ARBA"/>
</dbReference>
<keyword evidence="2" id="KW-0472">Membrane</keyword>
<dbReference type="InterPro" id="IPR050261">
    <property type="entry name" value="FrsA_esterase"/>
</dbReference>
<dbReference type="PANTHER" id="PTHR22946:SF9">
    <property type="entry name" value="POLYKETIDE TRANSFERASE AF380"/>
    <property type="match status" value="1"/>
</dbReference>
<dbReference type="Proteomes" id="UP000483379">
    <property type="component" value="Unassembled WGS sequence"/>
</dbReference>
<keyword evidence="1 4" id="KW-0378">Hydrolase</keyword>
<feature type="transmembrane region" description="Helical" evidence="2">
    <location>
        <begin position="472"/>
        <end position="491"/>
    </location>
</feature>
<keyword evidence="5" id="KW-1185">Reference proteome</keyword>
<evidence type="ECO:0000256" key="1">
    <source>
        <dbReference type="ARBA" id="ARBA00022801"/>
    </source>
</evidence>
<feature type="domain" description="Serine aminopeptidase S33" evidence="3">
    <location>
        <begin position="68"/>
        <end position="186"/>
    </location>
</feature>
<evidence type="ECO:0000256" key="2">
    <source>
        <dbReference type="SAM" id="Phobius"/>
    </source>
</evidence>
<feature type="transmembrane region" description="Helical" evidence="2">
    <location>
        <begin position="346"/>
        <end position="365"/>
    </location>
</feature>
<comment type="caution">
    <text evidence="4">The sequence shown here is derived from an EMBL/GenBank/DDBJ whole genome shotgun (WGS) entry which is preliminary data.</text>
</comment>
<feature type="transmembrane region" description="Helical" evidence="2">
    <location>
        <begin position="450"/>
        <end position="466"/>
    </location>
</feature>
<keyword evidence="2" id="KW-1133">Transmembrane helix</keyword>
<organism evidence="4 5">
    <name type="scientific">Thiorhodococcus minor</name>
    <dbReference type="NCBI Taxonomy" id="57489"/>
    <lineage>
        <taxon>Bacteria</taxon>
        <taxon>Pseudomonadati</taxon>
        <taxon>Pseudomonadota</taxon>
        <taxon>Gammaproteobacteria</taxon>
        <taxon>Chromatiales</taxon>
        <taxon>Chromatiaceae</taxon>
        <taxon>Thiorhodococcus</taxon>
    </lineage>
</organism>
<feature type="transmembrane region" description="Helical" evidence="2">
    <location>
        <begin position="418"/>
        <end position="438"/>
    </location>
</feature>
<name>A0A6M0K091_9GAMM</name>
<dbReference type="PANTHER" id="PTHR22946">
    <property type="entry name" value="DIENELACTONE HYDROLASE DOMAIN-CONTAINING PROTEIN-RELATED"/>
    <property type="match status" value="1"/>
</dbReference>
<dbReference type="InterPro" id="IPR022742">
    <property type="entry name" value="Hydrolase_4"/>
</dbReference>
<feature type="transmembrane region" description="Helical" evidence="2">
    <location>
        <begin position="385"/>
        <end position="412"/>
    </location>
</feature>
<dbReference type="InterPro" id="IPR029058">
    <property type="entry name" value="AB_hydrolase_fold"/>
</dbReference>
<evidence type="ECO:0000313" key="4">
    <source>
        <dbReference type="EMBL" id="NEV61735.1"/>
    </source>
</evidence>
<sequence length="526" mass="55898">MLLAVSRKLLDASWAGRASTAVAVVAIAAICVGLWQLGQATQGLQVQSERIGQLPLTVYRPLEARAAPAVVIAHGFAGSQQLMQPYATTLARAGYIVVTFDFPGHGRNADPFVSSLMDQEKRLRILLNALGPAVDLALSQPGADGRLALVGHSMAGDVLARYALAHPDQVSALVLLSPYLAEDTQTANLPNLLLIYGALEPEMLHRQGMEVLSDGRDGAAEPGVTLGSLGDGTGRRLLLAGGVEHIGVLYASEGLSAALDWLDQTFGRSGGGFIDKRGPWLGLLYLGLVGLAWPLSRLLPRVAERPTGAGLPWRRLLPIAIAPAVLTPLILWKLPTDFLPVLIGDYLALHFGVYGALTALGLWALRAGPFSVQKTQSPEPRLRGYVLATVVTAAYFTLAFGVSTDSFVTALLPGLERIWVVAAMLGGTLAYFMANEWLTRGEGAARGGDVLTKVLFLLSLLLAVMLNLNELFFLIIIVPAILVFFVVYGLMSGWVYRRTQHPFVGAVASAIAFAVATAVTFPLVGA</sequence>
<reference evidence="4 5" key="1">
    <citation type="submission" date="2020-02" db="EMBL/GenBank/DDBJ databases">
        <title>Genome sequences of Thiorhodococcus mannitoliphagus and Thiorhodococcus minor, purple sulfur photosynthetic bacteria in the gammaproteobacterial family, Chromatiaceae.</title>
        <authorList>
            <person name="Aviles F.A."/>
            <person name="Meyer T.E."/>
            <person name="Kyndt J.A."/>
        </authorList>
    </citation>
    <scope>NUCLEOTIDE SEQUENCE [LARGE SCALE GENOMIC DNA]</scope>
    <source>
        <strain evidence="4 5">DSM 11518</strain>
    </source>
</reference>
<evidence type="ECO:0000259" key="3">
    <source>
        <dbReference type="Pfam" id="PF12146"/>
    </source>
</evidence>